<evidence type="ECO:0000313" key="4">
    <source>
        <dbReference type="Proteomes" id="UP001497516"/>
    </source>
</evidence>
<dbReference type="PANTHER" id="PTHR31286:SF167">
    <property type="entry name" value="OS09G0268800 PROTEIN"/>
    <property type="match status" value="1"/>
</dbReference>
<dbReference type="InterPro" id="IPR040256">
    <property type="entry name" value="At4g02000-like"/>
</dbReference>
<feature type="domain" description="Zinc knuckle CX2CX4HX4C" evidence="2">
    <location>
        <begin position="187"/>
        <end position="219"/>
    </location>
</feature>
<protein>
    <recommendedName>
        <fullName evidence="2">Zinc knuckle CX2CX4HX4C domain-containing protein</fullName>
    </recommendedName>
</protein>
<dbReference type="InterPro" id="IPR025836">
    <property type="entry name" value="Zn_knuckle_CX2CX4HX4C"/>
</dbReference>
<accession>A0AAV2DW32</accession>
<evidence type="ECO:0000259" key="2">
    <source>
        <dbReference type="Pfam" id="PF14392"/>
    </source>
</evidence>
<dbReference type="Proteomes" id="UP001497516">
    <property type="component" value="Chromosome 3"/>
</dbReference>
<proteinExistence type="predicted"/>
<feature type="compositionally biased region" description="Polar residues" evidence="1">
    <location>
        <begin position="264"/>
        <end position="288"/>
    </location>
</feature>
<feature type="compositionally biased region" description="Basic and acidic residues" evidence="1">
    <location>
        <begin position="254"/>
        <end position="263"/>
    </location>
</feature>
<keyword evidence="4" id="KW-1185">Reference proteome</keyword>
<evidence type="ECO:0000256" key="1">
    <source>
        <dbReference type="SAM" id="MobiDB-lite"/>
    </source>
</evidence>
<name>A0AAV2DW32_9ROSI</name>
<reference evidence="3 4" key="1">
    <citation type="submission" date="2024-04" db="EMBL/GenBank/DDBJ databases">
        <authorList>
            <person name="Fracassetti M."/>
        </authorList>
    </citation>
    <scope>NUCLEOTIDE SEQUENCE [LARGE SCALE GENOMIC DNA]</scope>
</reference>
<dbReference type="EMBL" id="OZ034816">
    <property type="protein sequence ID" value="CAL1377757.1"/>
    <property type="molecule type" value="Genomic_DNA"/>
</dbReference>
<dbReference type="PANTHER" id="PTHR31286">
    <property type="entry name" value="GLYCINE-RICH CELL WALL STRUCTURAL PROTEIN 1.8-LIKE"/>
    <property type="match status" value="1"/>
</dbReference>
<feature type="region of interest" description="Disordered" evidence="1">
    <location>
        <begin position="247"/>
        <end position="288"/>
    </location>
</feature>
<dbReference type="Pfam" id="PF14392">
    <property type="entry name" value="zf-CCHC_4"/>
    <property type="match status" value="1"/>
</dbReference>
<sequence>MNVNELINQAGEWDLEMKPDEGLVANRNTLVGKIFSERSISLRALRGMVMRAAWVDNPRPKMQEMLNIQPLEDNTFVFYFEKKAEMEAIWSDRPCPISGTVMQLKKPSAFEDSKEVKFQTIEFWVQVHNLPEAYRYEGNISLMERMFHRVTEIDRAAFQAQIYRKFIRIFIEVDVSKSLPDGFYIRQQQKRIWVEYKYERLYSLCYFCGKVEHTKLDCEMKKVCDANGSPYPAMERWGPWTRASSPIFSPRTNQQRDLEHTLNRDANSANNNSPIGMLNQSPRQRVAR</sequence>
<dbReference type="AlphaFoldDB" id="A0AAV2DW32"/>
<evidence type="ECO:0000313" key="3">
    <source>
        <dbReference type="EMBL" id="CAL1377757.1"/>
    </source>
</evidence>
<organism evidence="3 4">
    <name type="scientific">Linum trigynum</name>
    <dbReference type="NCBI Taxonomy" id="586398"/>
    <lineage>
        <taxon>Eukaryota</taxon>
        <taxon>Viridiplantae</taxon>
        <taxon>Streptophyta</taxon>
        <taxon>Embryophyta</taxon>
        <taxon>Tracheophyta</taxon>
        <taxon>Spermatophyta</taxon>
        <taxon>Magnoliopsida</taxon>
        <taxon>eudicotyledons</taxon>
        <taxon>Gunneridae</taxon>
        <taxon>Pentapetalae</taxon>
        <taxon>rosids</taxon>
        <taxon>fabids</taxon>
        <taxon>Malpighiales</taxon>
        <taxon>Linaceae</taxon>
        <taxon>Linum</taxon>
    </lineage>
</organism>
<gene>
    <name evidence="3" type="ORF">LTRI10_LOCUS19385</name>
</gene>